<dbReference type="GO" id="GO:0003676">
    <property type="term" value="F:nucleic acid binding"/>
    <property type="evidence" value="ECO:0007669"/>
    <property type="project" value="InterPro"/>
</dbReference>
<keyword evidence="4" id="KW-0378">Hydrolase</keyword>
<proteinExistence type="predicted"/>
<evidence type="ECO:0000313" key="3">
    <source>
        <dbReference type="EMBL" id="KAF7577160.1"/>
    </source>
</evidence>
<dbReference type="InterPro" id="IPR004875">
    <property type="entry name" value="DDE_SF_endonuclease_dom"/>
</dbReference>
<reference evidence="4" key="2">
    <citation type="submission" date="2021-05" db="EMBL/GenBank/DDBJ databases">
        <authorList>
            <person name="Moolhuijzen P.M."/>
            <person name="Moffat C.S."/>
        </authorList>
    </citation>
    <scope>NUCLEOTIDE SEQUENCE</scope>
    <source>
        <strain evidence="4">86-124</strain>
    </source>
</reference>
<accession>A0A834S958</accession>
<dbReference type="AlphaFoldDB" id="A0A834S958"/>
<keyword evidence="4" id="KW-0255">Endonuclease</keyword>
<comment type="caution">
    <text evidence="3">The sequence shown here is derived from an EMBL/GenBank/DDBJ whole genome shotgun (WGS) entry which is preliminary data.</text>
</comment>
<dbReference type="EMBL" id="NQIK02000001">
    <property type="protein sequence ID" value="KAF7577160.1"/>
    <property type="molecule type" value="Genomic_DNA"/>
</dbReference>
<evidence type="ECO:0000256" key="1">
    <source>
        <dbReference type="SAM" id="MobiDB-lite"/>
    </source>
</evidence>
<keyword evidence="4" id="KW-0540">Nuclease</keyword>
<dbReference type="Pfam" id="PF03184">
    <property type="entry name" value="DDE_1"/>
    <property type="match status" value="1"/>
</dbReference>
<evidence type="ECO:0000313" key="5">
    <source>
        <dbReference type="Proteomes" id="UP000245464"/>
    </source>
</evidence>
<evidence type="ECO:0000259" key="2">
    <source>
        <dbReference type="Pfam" id="PF03184"/>
    </source>
</evidence>
<keyword evidence="6" id="KW-1185">Reference proteome</keyword>
<sequence>MNDGFGTHKTVEILEFCLENNIILCRLPSHTSHKLQPCNVGIFAPLKTAYRDEVERLNRGGIDRIGKEHFTSLYKPARDKAFTKRNILAGWAATGLFPLNPERVLRGIQKPTPKLTIPDVSQGQLVSASGDEVLQTPLTLVTPKTTDALASLQSMIEKDAHTLDEKSKQRLQKHVRKIATADKMSFAKCGLLQDQNRFLFQVNNAKARRSTRSVVLGKAKVMSYKDLEEARAKREVKDQAAAMKGKRDQKRKASTAEEAGPSVSKRKAVLPSATQLADATEVSWVAPVAKMY</sequence>
<dbReference type="OrthoDB" id="4357141at2759"/>
<organism evidence="3 5">
    <name type="scientific">Pyrenophora tritici-repentis</name>
    <dbReference type="NCBI Taxonomy" id="45151"/>
    <lineage>
        <taxon>Eukaryota</taxon>
        <taxon>Fungi</taxon>
        <taxon>Dikarya</taxon>
        <taxon>Ascomycota</taxon>
        <taxon>Pezizomycotina</taxon>
        <taxon>Dothideomycetes</taxon>
        <taxon>Pleosporomycetidae</taxon>
        <taxon>Pleosporales</taxon>
        <taxon>Pleosporineae</taxon>
        <taxon>Pleosporaceae</taxon>
        <taxon>Pyrenophora</taxon>
    </lineage>
</organism>
<dbReference type="EMBL" id="NRDI02000001">
    <property type="protein sequence ID" value="KAI1520923.1"/>
    <property type="molecule type" value="Genomic_DNA"/>
</dbReference>
<reference evidence="4" key="3">
    <citation type="journal article" date="2022" name="bioRxiv">
        <title>A global pangenome for the wheat fungal pathogen Pyrenophora tritici-repentis and prediction of effector protein structural homology.</title>
        <authorList>
            <person name="Moolhuijzen P."/>
            <person name="See P.T."/>
            <person name="Shi G."/>
            <person name="Powell H.R."/>
            <person name="Cockram J."/>
            <person name="Jorgensen L.N."/>
            <person name="Benslimane H."/>
            <person name="Strelkov S.E."/>
            <person name="Turner J."/>
            <person name="Liu Z."/>
            <person name="Moffat C.S."/>
        </authorList>
    </citation>
    <scope>NUCLEOTIDE SEQUENCE</scope>
    <source>
        <strain evidence="4">86-124</strain>
    </source>
</reference>
<dbReference type="GO" id="GO:0004519">
    <property type="term" value="F:endonuclease activity"/>
    <property type="evidence" value="ECO:0007669"/>
    <property type="project" value="UniProtKB-KW"/>
</dbReference>
<reference evidence="6" key="4">
    <citation type="journal article" date="2022" name="Microb. Genom.">
        <title>A global pangenome for the wheat fungal pathogen Pyrenophora tritici-repentis and prediction of effector protein structural homology.</title>
        <authorList>
            <person name="Moolhuijzen P.M."/>
            <person name="See P.T."/>
            <person name="Shi G."/>
            <person name="Powell H.R."/>
            <person name="Cockram J."/>
            <person name="Jorgensen L.N."/>
            <person name="Benslimane H."/>
            <person name="Strelkov S.E."/>
            <person name="Turner J."/>
            <person name="Liu Z."/>
            <person name="Moffat C.S."/>
        </authorList>
    </citation>
    <scope>NUCLEOTIDE SEQUENCE [LARGE SCALE GENOMIC DNA]</scope>
</reference>
<protein>
    <submittedName>
        <fullName evidence="4">DDE superfamily endonuclease</fullName>
    </submittedName>
</protein>
<evidence type="ECO:0000313" key="4">
    <source>
        <dbReference type="EMBL" id="KAI1520923.1"/>
    </source>
</evidence>
<evidence type="ECO:0000313" key="6">
    <source>
        <dbReference type="Proteomes" id="UP000249757"/>
    </source>
</evidence>
<reference evidence="3 5" key="1">
    <citation type="journal article" date="2018" name="BMC Genomics">
        <title>Comparative genomics of the wheat fungal pathogen Pyrenophora tritici-repentis reveals chromosomal variations and genome plasticity.</title>
        <authorList>
            <person name="Moolhuijzen P."/>
            <person name="See P.T."/>
            <person name="Hane J.K."/>
            <person name="Shi G."/>
            <person name="Liu Z."/>
            <person name="Oliver R.P."/>
            <person name="Moffat C.S."/>
        </authorList>
    </citation>
    <scope>NUCLEOTIDE SEQUENCE [LARGE SCALE GENOMIC DNA]</scope>
    <source>
        <strain evidence="3">M4</strain>
    </source>
</reference>
<feature type="domain" description="DDE-1" evidence="2">
    <location>
        <begin position="3"/>
        <end position="91"/>
    </location>
</feature>
<dbReference type="Proteomes" id="UP000245464">
    <property type="component" value="Chromosome 1"/>
</dbReference>
<gene>
    <name evidence="4" type="ORF">Ptr86124_001291</name>
    <name evidence="3" type="ORF">PtrM4_014000</name>
</gene>
<name>A0A834S958_9PLEO</name>
<feature type="region of interest" description="Disordered" evidence="1">
    <location>
        <begin position="238"/>
        <end position="269"/>
    </location>
</feature>
<dbReference type="Proteomes" id="UP000249757">
    <property type="component" value="Unassembled WGS sequence"/>
</dbReference>